<dbReference type="InterPro" id="IPR003594">
    <property type="entry name" value="HATPase_dom"/>
</dbReference>
<organism evidence="4 5">
    <name type="scientific">Streptosporangium vulgare</name>
    <dbReference type="NCBI Taxonomy" id="46190"/>
    <lineage>
        <taxon>Bacteria</taxon>
        <taxon>Bacillati</taxon>
        <taxon>Actinomycetota</taxon>
        <taxon>Actinomycetes</taxon>
        <taxon>Streptosporangiales</taxon>
        <taxon>Streptosporangiaceae</taxon>
        <taxon>Streptosporangium</taxon>
    </lineage>
</organism>
<dbReference type="GO" id="GO:0005524">
    <property type="term" value="F:ATP binding"/>
    <property type="evidence" value="ECO:0007669"/>
    <property type="project" value="UniProtKB-KW"/>
</dbReference>
<reference evidence="4 5" key="1">
    <citation type="submission" date="2024-09" db="EMBL/GenBank/DDBJ databases">
        <authorList>
            <person name="Sun Q."/>
            <person name="Mori K."/>
        </authorList>
    </citation>
    <scope>NUCLEOTIDE SEQUENCE [LARGE SCALE GENOMIC DNA]</scope>
    <source>
        <strain evidence="4 5">JCM 3028</strain>
    </source>
</reference>
<evidence type="ECO:0000313" key="5">
    <source>
        <dbReference type="Proteomes" id="UP001589610"/>
    </source>
</evidence>
<dbReference type="SUPFAM" id="SSF55874">
    <property type="entry name" value="ATPase domain of HSP90 chaperone/DNA topoisomerase II/histidine kinase"/>
    <property type="match status" value="1"/>
</dbReference>
<dbReference type="RefSeq" id="WP_386160871.1">
    <property type="nucleotide sequence ID" value="NZ_JBHMBS010000016.1"/>
</dbReference>
<gene>
    <name evidence="4" type="ORF">ACFFRH_28620</name>
</gene>
<dbReference type="Gene3D" id="3.30.565.10">
    <property type="entry name" value="Histidine kinase-like ATPase, C-terminal domain"/>
    <property type="match status" value="1"/>
</dbReference>
<evidence type="ECO:0000256" key="1">
    <source>
        <dbReference type="ARBA" id="ARBA00022527"/>
    </source>
</evidence>
<keyword evidence="1" id="KW-0723">Serine/threonine-protein kinase</keyword>
<evidence type="ECO:0000256" key="2">
    <source>
        <dbReference type="SAM" id="MobiDB-lite"/>
    </source>
</evidence>
<evidence type="ECO:0000259" key="3">
    <source>
        <dbReference type="Pfam" id="PF13581"/>
    </source>
</evidence>
<dbReference type="Proteomes" id="UP001589610">
    <property type="component" value="Unassembled WGS sequence"/>
</dbReference>
<dbReference type="EMBL" id="JBHMBS010000016">
    <property type="protein sequence ID" value="MFB9679464.1"/>
    <property type="molecule type" value="Genomic_DNA"/>
</dbReference>
<dbReference type="InterPro" id="IPR050267">
    <property type="entry name" value="Anti-sigma-factor_SerPK"/>
</dbReference>
<dbReference type="InterPro" id="IPR036890">
    <property type="entry name" value="HATPase_C_sf"/>
</dbReference>
<name>A0ABV5TKE3_9ACTN</name>
<dbReference type="PANTHER" id="PTHR35526:SF3">
    <property type="entry name" value="ANTI-SIGMA-F FACTOR RSBW"/>
    <property type="match status" value="1"/>
</dbReference>
<dbReference type="PANTHER" id="PTHR35526">
    <property type="entry name" value="ANTI-SIGMA-F FACTOR RSBW-RELATED"/>
    <property type="match status" value="1"/>
</dbReference>
<keyword evidence="1" id="KW-0808">Transferase</keyword>
<feature type="domain" description="Histidine kinase/HSP90-like ATPase" evidence="3">
    <location>
        <begin position="39"/>
        <end position="157"/>
    </location>
</feature>
<dbReference type="CDD" id="cd16936">
    <property type="entry name" value="HATPase_RsbW-like"/>
    <property type="match status" value="1"/>
</dbReference>
<protein>
    <submittedName>
        <fullName evidence="4">ATP-binding protein</fullName>
    </submittedName>
</protein>
<keyword evidence="5" id="KW-1185">Reference proteome</keyword>
<keyword evidence="1" id="KW-0418">Kinase</keyword>
<comment type="caution">
    <text evidence="4">The sequence shown here is derived from an EMBL/GenBank/DDBJ whole genome shotgun (WGS) entry which is preliminary data.</text>
</comment>
<dbReference type="Pfam" id="PF13581">
    <property type="entry name" value="HATPase_c_2"/>
    <property type="match status" value="1"/>
</dbReference>
<accession>A0ABV5TKE3</accession>
<keyword evidence="4" id="KW-0547">Nucleotide-binding</keyword>
<evidence type="ECO:0000313" key="4">
    <source>
        <dbReference type="EMBL" id="MFB9679464.1"/>
    </source>
</evidence>
<keyword evidence="4" id="KW-0067">ATP-binding</keyword>
<proteinExistence type="predicted"/>
<feature type="region of interest" description="Disordered" evidence="2">
    <location>
        <begin position="1"/>
        <end position="21"/>
    </location>
</feature>
<sequence length="162" mass="17315">MHLGSKARAKAPDQDTGGLRADHAGDEVRALGLLGQAEVPAQVAAVPRARRYVRDLLKGIDHPHTDDALLLVTELVTNAIRHSDSGRRPDGRVIIAVANHLGTLHVDVVDAGSIGQRPRLCAGVGPDSGGGRGLWLVQELSSAWGWYETLAGRVVWFQLDGR</sequence>